<dbReference type="GO" id="GO:0006508">
    <property type="term" value="P:proteolysis"/>
    <property type="evidence" value="ECO:0007669"/>
    <property type="project" value="UniProtKB-KW"/>
</dbReference>
<feature type="domain" description="Peptidase U32 collagenase" evidence="1">
    <location>
        <begin position="400"/>
        <end position="517"/>
    </location>
</feature>
<dbReference type="InterPro" id="IPR051454">
    <property type="entry name" value="RNA/ubiquinone_mod_enzymes"/>
</dbReference>
<dbReference type="EMBL" id="MZGX01000002">
    <property type="protein sequence ID" value="OPX45852.1"/>
    <property type="molecule type" value="Genomic_DNA"/>
</dbReference>
<evidence type="ECO:0000313" key="3">
    <source>
        <dbReference type="Proteomes" id="UP000191554"/>
    </source>
</evidence>
<dbReference type="Pfam" id="PF01136">
    <property type="entry name" value="Peptidase_U32"/>
    <property type="match status" value="2"/>
</dbReference>
<dbReference type="EC" id="3.4.-.-" evidence="2"/>
<dbReference type="OrthoDB" id="9807498at2"/>
<dbReference type="InterPro" id="IPR020988">
    <property type="entry name" value="Pept_U32_collagenase"/>
</dbReference>
<evidence type="ECO:0000313" key="2">
    <source>
        <dbReference type="EMBL" id="OPX45852.1"/>
    </source>
</evidence>
<dbReference type="PANTHER" id="PTHR30217:SF10">
    <property type="entry name" value="23S RRNA 5-HYDROXYCYTIDINE C2501 SYNTHASE"/>
    <property type="match status" value="1"/>
</dbReference>
<keyword evidence="2" id="KW-0378">Hydrolase</keyword>
<name>A0A1V4SPR5_RUMHU</name>
<dbReference type="GO" id="GO:0008233">
    <property type="term" value="F:peptidase activity"/>
    <property type="evidence" value="ECO:0007669"/>
    <property type="project" value="UniProtKB-KW"/>
</dbReference>
<dbReference type="Proteomes" id="UP000191554">
    <property type="component" value="Unassembled WGS sequence"/>
</dbReference>
<comment type="caution">
    <text evidence="2">The sequence shown here is derived from an EMBL/GenBank/DDBJ whole genome shotgun (WGS) entry which is preliminary data.</text>
</comment>
<dbReference type="STRING" id="48256.CLHUN_03250"/>
<proteinExistence type="predicted"/>
<keyword evidence="3" id="KW-1185">Reference proteome</keyword>
<organism evidence="2 3">
    <name type="scientific">Ruminiclostridium hungatei</name>
    <name type="common">Clostridium hungatei</name>
    <dbReference type="NCBI Taxonomy" id="48256"/>
    <lineage>
        <taxon>Bacteria</taxon>
        <taxon>Bacillati</taxon>
        <taxon>Bacillota</taxon>
        <taxon>Clostridia</taxon>
        <taxon>Eubacteriales</taxon>
        <taxon>Oscillospiraceae</taxon>
        <taxon>Ruminiclostridium</taxon>
    </lineage>
</organism>
<dbReference type="InterPro" id="IPR001539">
    <property type="entry name" value="Peptidase_U32"/>
</dbReference>
<sequence length="871" mass="95851">MTKKIELLAPAGNYDAFLAAVENGADAVYMGGKLFNARQYAGNFEDEELCKALDYAHVRGVKIFLALNTLILEDEMQQAVEYAAKCWEMGVDALILQDLGLASNLKKLIPAVQIHASTQMTTYDTDGVRALERMGFERAVLARELSLHEIREICNNTGLDIEVFIHGALCISYSGQCLMSSLIGGRSGNRGRCAQPCRMYYSAARDGKSIKSGYLLSPKDICYIDHLGELIEAGVNSFKIEGRMKNPEYVATVVGVYRKYLNLLEQEGAKAGSRSSVQVAGADRHRLLQSFNRGGFSQGYLKGKTGPEMMAYEKPKNWGTFLGTVLAGDKNSDSVKIKLENTLGNGDGIEIWSGKSFEESPGGIITKIVQDGGKLVKRANPGDTVWVSVIRGNIQRGSRVYKTSDREMLDQAAETYSRPSRKAEVKARFQMKAGELPVLTLEDFEGNSVRAEGAVIPEKAVNKPLSQERVSEQLKKTGSTPFKIIELDMDMDSHIVVPISELNNIRRKAAGLLEEKRAAAFRRQSPLRHDPAYFPGNIQESLGNSQENPKSAEGAPAGWKINCESLKGSSMGVEIKRKGLRTGREIKLSAMLYSFDSDLEFGEINAHRLYIPFNALLDQNTAEKIKTGCSGKEIFAYIPAITKGKQSEILDRNIVKVNNMVQGFLAGNMGTAQRLRRLLGDDAKLAGDYSLNLLNGSALNYLKSQGFTGAALSYELNLKQLEVMDYPAEFEAELGVYGRIPVMTSEYCPVGGSIAGAAPHKCKGECKSGVFHLKDRKNAAFPVVCDCVDCRSTVFNSDMLFAPELVSDICKTGLEYMRLSFVDESSEEIYDTVNLYRNLMKGGKTLHGHEKSIIENTREKGITRGHLQRGV</sequence>
<keyword evidence="2" id="KW-0645">Protease</keyword>
<dbReference type="PROSITE" id="PS01276">
    <property type="entry name" value="PEPTIDASE_U32"/>
    <property type="match status" value="1"/>
</dbReference>
<dbReference type="AlphaFoldDB" id="A0A1V4SPR5"/>
<reference evidence="2 3" key="1">
    <citation type="submission" date="2017-03" db="EMBL/GenBank/DDBJ databases">
        <title>Genome sequence of Clostridium hungatei DSM 14427.</title>
        <authorList>
            <person name="Poehlein A."/>
            <person name="Daniel R."/>
        </authorList>
    </citation>
    <scope>NUCLEOTIDE SEQUENCE [LARGE SCALE GENOMIC DNA]</scope>
    <source>
        <strain evidence="2 3">DSM 14427</strain>
    </source>
</reference>
<accession>A0A1V4SPR5</accession>
<protein>
    <submittedName>
        <fullName evidence="2">Putative protease YdcP</fullName>
        <ecNumber evidence="2">3.4.-.-</ecNumber>
    </submittedName>
</protein>
<dbReference type="PANTHER" id="PTHR30217">
    <property type="entry name" value="PEPTIDASE U32 FAMILY"/>
    <property type="match status" value="1"/>
</dbReference>
<dbReference type="Pfam" id="PF12392">
    <property type="entry name" value="DUF3656"/>
    <property type="match status" value="1"/>
</dbReference>
<gene>
    <name evidence="2" type="primary">ydcP_1</name>
    <name evidence="2" type="ORF">CLHUN_03250</name>
</gene>
<evidence type="ECO:0000259" key="1">
    <source>
        <dbReference type="Pfam" id="PF12392"/>
    </source>
</evidence>
<dbReference type="RefSeq" id="WP_080062821.1">
    <property type="nucleotide sequence ID" value="NZ_MZGX01000002.1"/>
</dbReference>